<dbReference type="PANTHER" id="PTHR24186">
    <property type="entry name" value="PROTEIN PHOSPHATASE 1 REGULATORY SUBUNIT"/>
    <property type="match status" value="1"/>
</dbReference>
<reference evidence="4" key="1">
    <citation type="submission" date="2025-08" db="UniProtKB">
        <authorList>
            <consortium name="RefSeq"/>
        </authorList>
    </citation>
    <scope>IDENTIFICATION</scope>
    <source>
        <tissue evidence="4">Seedling</tissue>
    </source>
</reference>
<dbReference type="GeneID" id="112492246"/>
<keyword evidence="1" id="KW-0677">Repeat</keyword>
<dbReference type="RefSeq" id="XP_048333945.2">
    <property type="nucleotide sequence ID" value="XM_048477988.2"/>
</dbReference>
<evidence type="ECO:0000256" key="1">
    <source>
        <dbReference type="ARBA" id="ARBA00022737"/>
    </source>
</evidence>
<gene>
    <name evidence="4" type="primary">LOC112492246</name>
</gene>
<evidence type="ECO:0000313" key="4">
    <source>
        <dbReference type="RefSeq" id="XP_048333945.2"/>
    </source>
</evidence>
<dbReference type="Pfam" id="PF12796">
    <property type="entry name" value="Ank_2"/>
    <property type="match status" value="1"/>
</dbReference>
<dbReference type="SUPFAM" id="SSF48403">
    <property type="entry name" value="Ankyrin repeat"/>
    <property type="match status" value="1"/>
</dbReference>
<accession>A0ABM3IRC3</accession>
<keyword evidence="2" id="KW-0040">ANK repeat</keyword>
<evidence type="ECO:0000313" key="3">
    <source>
        <dbReference type="Proteomes" id="UP001652623"/>
    </source>
</evidence>
<dbReference type="Gene3D" id="1.25.40.20">
    <property type="entry name" value="Ankyrin repeat-containing domain"/>
    <property type="match status" value="1"/>
</dbReference>
<keyword evidence="3" id="KW-1185">Reference proteome</keyword>
<sequence>MAAERGYNDVVYEILENCKSPATAGPNGRNVLHAATIRKDEEMIGRILDQMGDLMLKEPDEMGWTPLHHAANTGYLPAVKLFVKLPIGREAAYMKDTKGNTALHLAAASSCNGRNYKMVYGML</sequence>
<dbReference type="InterPro" id="IPR002110">
    <property type="entry name" value="Ankyrin_rpt"/>
</dbReference>
<dbReference type="PANTHER" id="PTHR24186:SF50">
    <property type="entry name" value="ANKYRIN REPEAT-CONTAINING PROTEIN ITN1-LIKE ISOFORM X1"/>
    <property type="match status" value="1"/>
</dbReference>
<dbReference type="InterPro" id="IPR036770">
    <property type="entry name" value="Ankyrin_rpt-contain_sf"/>
</dbReference>
<evidence type="ECO:0000256" key="2">
    <source>
        <dbReference type="ARBA" id="ARBA00023043"/>
    </source>
</evidence>
<organism evidence="3 4">
    <name type="scientific">Ziziphus jujuba</name>
    <name type="common">Chinese jujube</name>
    <name type="synonym">Ziziphus sativa</name>
    <dbReference type="NCBI Taxonomy" id="326968"/>
    <lineage>
        <taxon>Eukaryota</taxon>
        <taxon>Viridiplantae</taxon>
        <taxon>Streptophyta</taxon>
        <taxon>Embryophyta</taxon>
        <taxon>Tracheophyta</taxon>
        <taxon>Spermatophyta</taxon>
        <taxon>Magnoliopsida</taxon>
        <taxon>eudicotyledons</taxon>
        <taxon>Gunneridae</taxon>
        <taxon>Pentapetalae</taxon>
        <taxon>rosids</taxon>
        <taxon>fabids</taxon>
        <taxon>Rosales</taxon>
        <taxon>Rhamnaceae</taxon>
        <taxon>Paliureae</taxon>
        <taxon>Ziziphus</taxon>
    </lineage>
</organism>
<dbReference type="Proteomes" id="UP001652623">
    <property type="component" value="Chromosome 3"/>
</dbReference>
<dbReference type="SMART" id="SM00248">
    <property type="entry name" value="ANK"/>
    <property type="match status" value="2"/>
</dbReference>
<name>A0ABM3IRC3_ZIZJJ</name>
<protein>
    <submittedName>
        <fullName evidence="4">Uncharacterized protein LOC112492246</fullName>
    </submittedName>
</protein>
<proteinExistence type="predicted"/>